<reference evidence="1" key="1">
    <citation type="submission" date="2024-06" db="EMBL/GenBank/DDBJ databases">
        <title>Sequencing and assembly of the genome of Dyadobacter sp. strain 676, a symbiont of Cyamopsis tetragonoloba.</title>
        <authorList>
            <person name="Guro P."/>
            <person name="Sazanova A."/>
            <person name="Kuznetsova I."/>
            <person name="Belimov A."/>
            <person name="Safronova V."/>
        </authorList>
    </citation>
    <scope>NUCLEOTIDE SEQUENCE</scope>
    <source>
        <strain evidence="1">676</strain>
    </source>
</reference>
<evidence type="ECO:0000313" key="1">
    <source>
        <dbReference type="EMBL" id="XCH22667.1"/>
    </source>
</evidence>
<gene>
    <name evidence="1" type="ORF">ABV298_20295</name>
</gene>
<proteinExistence type="predicted"/>
<sequence length="111" mass="13034">MPAEALVEQHSELIVKNGTNFMVNFNMKKAEAMKIHRVWFDETNIYLVLDSGHIIGNPLAWFKRLENATSEQLLRFELGPLGDSIHWEELDEYLSLESFFDFKRELNYAKI</sequence>
<organism evidence="1">
    <name type="scientific">Dyadobacter sp. 676</name>
    <dbReference type="NCBI Taxonomy" id="3088362"/>
    <lineage>
        <taxon>Bacteria</taxon>
        <taxon>Pseudomonadati</taxon>
        <taxon>Bacteroidota</taxon>
        <taxon>Cytophagia</taxon>
        <taxon>Cytophagales</taxon>
        <taxon>Spirosomataceae</taxon>
        <taxon>Dyadobacter</taxon>
    </lineage>
</organism>
<dbReference type="Pfam" id="PF10387">
    <property type="entry name" value="DUF2442"/>
    <property type="match status" value="1"/>
</dbReference>
<dbReference type="EMBL" id="CP159289">
    <property type="protein sequence ID" value="XCH22667.1"/>
    <property type="molecule type" value="Genomic_DNA"/>
</dbReference>
<dbReference type="Gene3D" id="3.30.2020.40">
    <property type="entry name" value="Uncharacterised protein PF10387, DUF2442"/>
    <property type="match status" value="1"/>
</dbReference>
<dbReference type="InterPro" id="IPR018841">
    <property type="entry name" value="DUF2442"/>
</dbReference>
<name>A0AAU8FFM4_9BACT</name>
<dbReference type="RefSeq" id="WP_353717994.1">
    <property type="nucleotide sequence ID" value="NZ_CP159289.1"/>
</dbReference>
<dbReference type="AlphaFoldDB" id="A0AAU8FFM4"/>
<accession>A0AAU8FFM4</accession>
<protein>
    <submittedName>
        <fullName evidence="1">DUF2442 domain-containing protein</fullName>
    </submittedName>
</protein>